<dbReference type="InterPro" id="IPR021858">
    <property type="entry name" value="Fun_TF"/>
</dbReference>
<evidence type="ECO:0000313" key="1">
    <source>
        <dbReference type="EMBL" id="RDW86279.1"/>
    </source>
</evidence>
<gene>
    <name evidence="1" type="ORF">DSM5745_02921</name>
</gene>
<keyword evidence="2" id="KW-1185">Reference proteome</keyword>
<dbReference type="GeneID" id="38113291"/>
<dbReference type="InterPro" id="IPR053175">
    <property type="entry name" value="DHMBA_Reg_Transcription_Factor"/>
</dbReference>
<protein>
    <submittedName>
        <fullName evidence="1">Uncharacterized protein</fullName>
    </submittedName>
</protein>
<dbReference type="PANTHER" id="PTHR38791:SF5">
    <property type="entry name" value="TRANSCRIPTION FACTOR DBAG-RELATED"/>
    <property type="match status" value="1"/>
</dbReference>
<dbReference type="EMBL" id="PVWQ01000003">
    <property type="protein sequence ID" value="RDW86279.1"/>
    <property type="molecule type" value="Genomic_DNA"/>
</dbReference>
<dbReference type="Pfam" id="PF11951">
    <property type="entry name" value="Fungal_trans_2"/>
    <property type="match status" value="1"/>
</dbReference>
<sequence length="396" mass="44687">MEDTVTALFFNSYIYTPRDPLIRPGSMEFLPQLYASAPFDSHLRMSALAVAYFGVAAWTRQENLLHSAQQCFGAALTRTRHALQGDVERDYDEILMTMMLLYIFEEFVSIKENKPSPKHHLRGAIALINNCSPERRKSYLSDTLTNAIQGEIVHSAIDKRSPLFRTPSSWPLSPGIPELASSRLMMIAPPLVKLRERWVEFSSRADTADMDEINSILSEARTLDAQFAAWTFSLPKHWYPVPASYFPQSVRDAGAYQGRCDCYTDVWIAETWNQYRTFRLSIHNIIYRCLCLLPNHENEIEAATETARALAIDICASVPFYLGSQTGSMTITDSRVEYPSAEAAPSQKGAQLVGGWVIRPGLDTLCSAENLPEDLVEWARGQVRRVQHIYTAGLIH</sequence>
<dbReference type="OrthoDB" id="2991872at2759"/>
<comment type="caution">
    <text evidence="1">The sequence shown here is derived from an EMBL/GenBank/DDBJ whole genome shotgun (WGS) entry which is preliminary data.</text>
</comment>
<dbReference type="AlphaFoldDB" id="A0A3D8SIW8"/>
<dbReference type="Proteomes" id="UP000256690">
    <property type="component" value="Unassembled WGS sequence"/>
</dbReference>
<evidence type="ECO:0000313" key="2">
    <source>
        <dbReference type="Proteomes" id="UP000256690"/>
    </source>
</evidence>
<reference evidence="1 2" key="1">
    <citation type="journal article" date="2018" name="IMA Fungus">
        <title>IMA Genome-F 9: Draft genome sequence of Annulohypoxylon stygium, Aspergillus mulundensis, Berkeleyomyces basicola (syn. Thielaviopsis basicola), Ceratocystis smalleyi, two Cercospora beticola strains, Coleophoma cylindrospora, Fusarium fracticaudum, Phialophora cf. hyalina, and Morchella septimelata.</title>
        <authorList>
            <person name="Wingfield B.D."/>
            <person name="Bills G.F."/>
            <person name="Dong Y."/>
            <person name="Huang W."/>
            <person name="Nel W.J."/>
            <person name="Swalarsk-Parry B.S."/>
            <person name="Vaghefi N."/>
            <person name="Wilken P.M."/>
            <person name="An Z."/>
            <person name="de Beer Z.W."/>
            <person name="De Vos L."/>
            <person name="Chen L."/>
            <person name="Duong T.A."/>
            <person name="Gao Y."/>
            <person name="Hammerbacher A."/>
            <person name="Kikkert J.R."/>
            <person name="Li Y."/>
            <person name="Li H."/>
            <person name="Li K."/>
            <person name="Li Q."/>
            <person name="Liu X."/>
            <person name="Ma X."/>
            <person name="Naidoo K."/>
            <person name="Pethybridge S.J."/>
            <person name="Sun J."/>
            <person name="Steenkamp E.T."/>
            <person name="van der Nest M.A."/>
            <person name="van Wyk S."/>
            <person name="Wingfield M.J."/>
            <person name="Xiong C."/>
            <person name="Yue Q."/>
            <person name="Zhang X."/>
        </authorList>
    </citation>
    <scope>NUCLEOTIDE SEQUENCE [LARGE SCALE GENOMIC DNA]</scope>
    <source>
        <strain evidence="1 2">DSM 5745</strain>
    </source>
</reference>
<dbReference type="RefSeq" id="XP_026605803.1">
    <property type="nucleotide sequence ID" value="XM_026744937.1"/>
</dbReference>
<dbReference type="PANTHER" id="PTHR38791">
    <property type="entry name" value="ZN(II)2CYS6 TRANSCRIPTION FACTOR (EUROFUNG)-RELATED-RELATED"/>
    <property type="match status" value="1"/>
</dbReference>
<organism evidence="1 2">
    <name type="scientific">Aspergillus mulundensis</name>
    <dbReference type="NCBI Taxonomy" id="1810919"/>
    <lineage>
        <taxon>Eukaryota</taxon>
        <taxon>Fungi</taxon>
        <taxon>Dikarya</taxon>
        <taxon>Ascomycota</taxon>
        <taxon>Pezizomycotina</taxon>
        <taxon>Eurotiomycetes</taxon>
        <taxon>Eurotiomycetidae</taxon>
        <taxon>Eurotiales</taxon>
        <taxon>Aspergillaceae</taxon>
        <taxon>Aspergillus</taxon>
        <taxon>Aspergillus subgen. Nidulantes</taxon>
    </lineage>
</organism>
<dbReference type="STRING" id="1810919.A0A3D8SIW8"/>
<proteinExistence type="predicted"/>
<accession>A0A3D8SIW8</accession>
<name>A0A3D8SIW8_9EURO</name>